<accession>A0A073IZ55</accession>
<dbReference type="GeneID" id="68869896"/>
<keyword evidence="3" id="KW-1185">Reference proteome</keyword>
<dbReference type="InterPro" id="IPR007074">
    <property type="entry name" value="LicD/FKTN/FKRP_NTP_transf"/>
</dbReference>
<comment type="caution">
    <text evidence="2">The sequence shown here is derived from an EMBL/GenBank/DDBJ whole genome shotgun (WGS) entry which is preliminary data.</text>
</comment>
<dbReference type="Proteomes" id="UP000027746">
    <property type="component" value="Unassembled WGS sequence"/>
</dbReference>
<dbReference type="AlphaFoldDB" id="A0A073IZ55"/>
<evidence type="ECO:0000313" key="2">
    <source>
        <dbReference type="EMBL" id="KEJ94736.1"/>
    </source>
</evidence>
<protein>
    <recommendedName>
        <fullName evidence="1">LicD/FKTN/FKRP nucleotidyltransferase domain-containing protein</fullName>
    </recommendedName>
</protein>
<dbReference type="OrthoDB" id="7858913at2"/>
<feature type="domain" description="LicD/FKTN/FKRP nucleotidyltransferase" evidence="1">
    <location>
        <begin position="142"/>
        <end position="172"/>
    </location>
</feature>
<proteinExistence type="predicted"/>
<sequence length="303" mass="34326">MAEQQVSPSEARSLRISEIRMIALAEIATKSTGLDHWSYYIELNELKRRPLSIEWLEGVIMLAVIGRIRPARVFGWLNKLRDRREKAGQLDAFEAFDARLRSYLYPETLTNHGYDRQTFADLDHDSVWAQVESHLGALRDEGYEVFLNSGTLLGVVRDEKLIAHDDDIDLAVILKAGTEEEAAQEWRDLKGRLQELALFDEDNHNQAAIYKLTPAGQTQIDLFPAWVQGGKVFVYPHTHGELALEDVLPLRKCAVTGNALPAVPEKMLTLNYGAGWDTPDPLFKFPWAAANDRFAPFLERLAK</sequence>
<dbReference type="GO" id="GO:0009100">
    <property type="term" value="P:glycoprotein metabolic process"/>
    <property type="evidence" value="ECO:0007669"/>
    <property type="project" value="UniProtKB-ARBA"/>
</dbReference>
<reference evidence="2 3" key="1">
    <citation type="submission" date="2014-01" db="EMBL/GenBank/DDBJ databases">
        <title>Sulfitobacter sp. H3 (MCCC 1A00686) Genome Sequencing.</title>
        <authorList>
            <person name="Lai Q."/>
            <person name="Hong Z."/>
        </authorList>
    </citation>
    <scope>NUCLEOTIDE SEQUENCE [LARGE SCALE GENOMIC DNA]</scope>
    <source>
        <strain evidence="2 3">H3</strain>
    </source>
</reference>
<evidence type="ECO:0000259" key="1">
    <source>
        <dbReference type="Pfam" id="PF04991"/>
    </source>
</evidence>
<gene>
    <name evidence="2" type="ORF">SUH3_04770</name>
</gene>
<evidence type="ECO:0000313" key="3">
    <source>
        <dbReference type="Proteomes" id="UP000027746"/>
    </source>
</evidence>
<dbReference type="EMBL" id="JAMD01000010">
    <property type="protein sequence ID" value="KEJ94736.1"/>
    <property type="molecule type" value="Genomic_DNA"/>
</dbReference>
<dbReference type="Pfam" id="PF04991">
    <property type="entry name" value="LicD"/>
    <property type="match status" value="1"/>
</dbReference>
<organism evidence="2 3">
    <name type="scientific">Pseudosulfitobacter pseudonitzschiae</name>
    <dbReference type="NCBI Taxonomy" id="1402135"/>
    <lineage>
        <taxon>Bacteria</taxon>
        <taxon>Pseudomonadati</taxon>
        <taxon>Pseudomonadota</taxon>
        <taxon>Alphaproteobacteria</taxon>
        <taxon>Rhodobacterales</taxon>
        <taxon>Roseobacteraceae</taxon>
        <taxon>Pseudosulfitobacter</taxon>
    </lineage>
</organism>
<name>A0A073IZ55_9RHOB</name>
<dbReference type="RefSeq" id="WP_037928701.1">
    <property type="nucleotide sequence ID" value="NZ_CP054599.1"/>
</dbReference>